<dbReference type="STRING" id="369723.Strop_3327"/>
<evidence type="ECO:0000313" key="2">
    <source>
        <dbReference type="EMBL" id="ABP55761.1"/>
    </source>
</evidence>
<organism evidence="2 3">
    <name type="scientific">Salinispora tropica (strain ATCC BAA-916 / DSM 44818 / JCM 13857 / NBRC 105044 / CNB-440)</name>
    <dbReference type="NCBI Taxonomy" id="369723"/>
    <lineage>
        <taxon>Bacteria</taxon>
        <taxon>Bacillati</taxon>
        <taxon>Actinomycetota</taxon>
        <taxon>Actinomycetes</taxon>
        <taxon>Micromonosporales</taxon>
        <taxon>Micromonosporaceae</taxon>
        <taxon>Salinispora</taxon>
    </lineage>
</organism>
<accession>A4XA21</accession>
<keyword evidence="1" id="KW-1133">Transmembrane helix</keyword>
<evidence type="ECO:0000256" key="1">
    <source>
        <dbReference type="SAM" id="Phobius"/>
    </source>
</evidence>
<feature type="transmembrane region" description="Helical" evidence="1">
    <location>
        <begin position="63"/>
        <end position="84"/>
    </location>
</feature>
<evidence type="ECO:0008006" key="4">
    <source>
        <dbReference type="Google" id="ProtNLM"/>
    </source>
</evidence>
<dbReference type="EMBL" id="CP000667">
    <property type="protein sequence ID" value="ABP55761.1"/>
    <property type="molecule type" value="Genomic_DNA"/>
</dbReference>
<feature type="transmembrane region" description="Helical" evidence="1">
    <location>
        <begin position="39"/>
        <end position="56"/>
    </location>
</feature>
<evidence type="ECO:0000313" key="3">
    <source>
        <dbReference type="Proteomes" id="UP000000235"/>
    </source>
</evidence>
<feature type="transmembrane region" description="Helical" evidence="1">
    <location>
        <begin position="179"/>
        <end position="197"/>
    </location>
</feature>
<dbReference type="AlphaFoldDB" id="A4XA21"/>
<dbReference type="Proteomes" id="UP000000235">
    <property type="component" value="Chromosome"/>
</dbReference>
<protein>
    <recommendedName>
        <fullName evidence="4">Transmembrane protein</fullName>
    </recommendedName>
</protein>
<keyword evidence="1" id="KW-0472">Membrane</keyword>
<name>A4XA21_SALTO</name>
<dbReference type="PATRIC" id="fig|369723.5.peg.3429"/>
<reference evidence="3" key="1">
    <citation type="journal article" date="2007" name="Proc. Natl. Acad. Sci. U.S.A.">
        <title>Genome sequencing reveals complex secondary metabolome in the marine actinomycete Salinispora tropica.</title>
        <authorList>
            <person name="Udwary D.W."/>
            <person name="Zeigler L."/>
            <person name="Asolkar R.N."/>
            <person name="Singan V."/>
            <person name="Lapidus A."/>
            <person name="Fenical W."/>
            <person name="Jensen P.R."/>
            <person name="Moore B.S."/>
        </authorList>
    </citation>
    <scope>NUCLEOTIDE SEQUENCE [LARGE SCALE GENOMIC DNA]</scope>
    <source>
        <strain evidence="3">ATCC BAA-916 / DSM 44818 / CNB-440</strain>
    </source>
</reference>
<keyword evidence="3" id="KW-1185">Reference proteome</keyword>
<sequence>MLSLALTSWAQPIDDAHATLAQASSVTPLVFPTRGVVPIGYAIFAFALGGTVGLMLRKTLAAVAVTLALVVAAQVGAVELRPLIAEPVHRVTALTAERVGMIEGMNDVVTKVEAWPSEADSWQLSNTIVTTPGGPEYRGPTDQEKCTPDCREWLGAQRLLQEERYVPAGNFWLAQWRELGILITLAAALSLISLWWIRRRPA</sequence>
<dbReference type="KEGG" id="stp:Strop_3327"/>
<proteinExistence type="predicted"/>
<gene>
    <name evidence="2" type="ordered locus">Strop_3327</name>
</gene>
<dbReference type="HOGENOM" id="CLU_1353834_0_0_11"/>
<dbReference type="eggNOG" id="COG1277">
    <property type="taxonomic scope" value="Bacteria"/>
</dbReference>
<keyword evidence="1" id="KW-0812">Transmembrane</keyword>